<evidence type="ECO:0000313" key="2">
    <source>
        <dbReference type="Proteomes" id="UP000291831"/>
    </source>
</evidence>
<evidence type="ECO:0000313" key="1">
    <source>
        <dbReference type="EMBL" id="RZB28710.1"/>
    </source>
</evidence>
<dbReference type="AlphaFoldDB" id="A0A8B3S154"/>
<name>A0A8B3S154_9EURY</name>
<dbReference type="Proteomes" id="UP000291831">
    <property type="component" value="Unassembled WGS sequence"/>
</dbReference>
<protein>
    <recommendedName>
        <fullName evidence="3">ArsR family transcriptional regulator</fullName>
    </recommendedName>
</protein>
<accession>A0A8B3S154</accession>
<comment type="caution">
    <text evidence="1">The sequence shown here is derived from an EMBL/GenBank/DDBJ whole genome shotgun (WGS) entry which is preliminary data.</text>
</comment>
<gene>
    <name evidence="1" type="ORF">AEth_01970</name>
</gene>
<evidence type="ECO:0008006" key="3">
    <source>
        <dbReference type="Google" id="ProtNLM"/>
    </source>
</evidence>
<dbReference type="InterPro" id="IPR036390">
    <property type="entry name" value="WH_DNA-bd_sf"/>
</dbReference>
<dbReference type="Gene3D" id="1.10.10.10">
    <property type="entry name" value="Winged helix-like DNA-binding domain superfamily/Winged helix DNA-binding domain"/>
    <property type="match status" value="1"/>
</dbReference>
<dbReference type="InterPro" id="IPR036388">
    <property type="entry name" value="WH-like_DNA-bd_sf"/>
</dbReference>
<proteinExistence type="predicted"/>
<organism evidence="1 2">
    <name type="scientific">Candidatus Argoarchaeum ethanivorans</name>
    <dbReference type="NCBI Taxonomy" id="2608793"/>
    <lineage>
        <taxon>Archaea</taxon>
        <taxon>Methanobacteriati</taxon>
        <taxon>Methanobacteriota</taxon>
        <taxon>Stenosarchaea group</taxon>
        <taxon>Methanomicrobia</taxon>
        <taxon>Methanosarcinales</taxon>
        <taxon>Methanosarcinales incertae sedis</taxon>
        <taxon>GOM Arc I cluster</taxon>
        <taxon>Candidatus Argoarchaeum</taxon>
    </lineage>
</organism>
<dbReference type="SUPFAM" id="SSF46785">
    <property type="entry name" value="Winged helix' DNA-binding domain"/>
    <property type="match status" value="1"/>
</dbReference>
<sequence>MLKFKTCISALHCPTRWTIIDFIGVGSKSTREIYEFLTGRNAKLTSSGLYYHLSELSRAGIIEVSEYREKGGGAPEKVWKLKTTQIVIDLLGNGAQDNENRN</sequence>
<reference evidence="2" key="1">
    <citation type="submission" date="2019-01" db="EMBL/GenBank/DDBJ databases">
        <title>Anaerobic oxidation of ethane by archaea from a marine hydrocarbon seep.</title>
        <authorList>
            <person name="Musat F."/>
        </authorList>
    </citation>
    <scope>NUCLEOTIDE SEQUENCE [LARGE SCALE GENOMIC DNA]</scope>
</reference>
<dbReference type="EMBL" id="RPGO01000040">
    <property type="protein sequence ID" value="RZB28710.1"/>
    <property type="molecule type" value="Genomic_DNA"/>
</dbReference>